<evidence type="ECO:0000256" key="10">
    <source>
        <dbReference type="SAM" id="Coils"/>
    </source>
</evidence>
<protein>
    <recommendedName>
        <fullName evidence="9">Nucleoporin NUP188</fullName>
    </recommendedName>
</protein>
<dbReference type="EMBL" id="JAPQKH010000005">
    <property type="protein sequence ID" value="KAJ5097149.1"/>
    <property type="molecule type" value="Genomic_DNA"/>
</dbReference>
<reference evidence="14" key="2">
    <citation type="journal article" date="2023" name="IMA Fungus">
        <title>Comparative genomic study of the Penicillium genus elucidates a diverse pangenome and 15 lateral gene transfer events.</title>
        <authorList>
            <person name="Petersen C."/>
            <person name="Sorensen T."/>
            <person name="Nielsen M.R."/>
            <person name="Sondergaard T.E."/>
            <person name="Sorensen J.L."/>
            <person name="Fitzpatrick D.A."/>
            <person name="Frisvad J.C."/>
            <person name="Nielsen K.L."/>
        </authorList>
    </citation>
    <scope>NUCLEOTIDE SEQUENCE</scope>
    <source>
        <strain evidence="14">IBT 30069</strain>
    </source>
</reference>
<keyword evidence="5" id="KW-0811">Translocation</keyword>
<evidence type="ECO:0000256" key="6">
    <source>
        <dbReference type="ARBA" id="ARBA00023132"/>
    </source>
</evidence>
<name>A0A9W9FBJ5_9EURO</name>
<dbReference type="OrthoDB" id="102511at2759"/>
<comment type="subcellular location">
    <subcellularLocation>
        <location evidence="1">Nucleus</location>
        <location evidence="1">Nuclear pore complex</location>
    </subcellularLocation>
</comment>
<dbReference type="Pfam" id="PF10487">
    <property type="entry name" value="Nup188_N"/>
    <property type="match status" value="1"/>
</dbReference>
<dbReference type="Proteomes" id="UP001149165">
    <property type="component" value="Unassembled WGS sequence"/>
</dbReference>
<dbReference type="PANTHER" id="PTHR31431">
    <property type="entry name" value="NUCLEOPORIN NUP188 HOMOLOG"/>
    <property type="match status" value="1"/>
</dbReference>
<dbReference type="GO" id="GO:0006405">
    <property type="term" value="P:RNA export from nucleus"/>
    <property type="evidence" value="ECO:0007669"/>
    <property type="project" value="TreeGrafter"/>
</dbReference>
<keyword evidence="10" id="KW-0175">Coiled coil</keyword>
<comment type="caution">
    <text evidence="14">The sequence shown here is derived from an EMBL/GenBank/DDBJ whole genome shotgun (WGS) entry which is preliminary data.</text>
</comment>
<comment type="similarity">
    <text evidence="8">Belongs to the Nup188 family.</text>
</comment>
<dbReference type="Pfam" id="PF21093">
    <property type="entry name" value="Nup188_N-subdom_III"/>
    <property type="match status" value="1"/>
</dbReference>
<dbReference type="GO" id="GO:0006606">
    <property type="term" value="P:protein import into nucleus"/>
    <property type="evidence" value="ECO:0007669"/>
    <property type="project" value="TreeGrafter"/>
</dbReference>
<dbReference type="Gene3D" id="1.25.10.70">
    <property type="match status" value="1"/>
</dbReference>
<evidence type="ECO:0000256" key="8">
    <source>
        <dbReference type="ARBA" id="ARBA00038387"/>
    </source>
</evidence>
<dbReference type="GO" id="GO:0051028">
    <property type="term" value="P:mRNA transport"/>
    <property type="evidence" value="ECO:0007669"/>
    <property type="project" value="UniProtKB-KW"/>
</dbReference>
<keyword evidence="2" id="KW-0813">Transport</keyword>
<evidence type="ECO:0000256" key="2">
    <source>
        <dbReference type="ARBA" id="ARBA00022448"/>
    </source>
</evidence>
<dbReference type="InterPro" id="IPR018864">
    <property type="entry name" value="Nucleoporin_Nup188_N"/>
</dbReference>
<accession>A0A9W9FBJ5</accession>
<keyword evidence="4" id="KW-0653">Protein transport</keyword>
<dbReference type="InterPro" id="IPR048883">
    <property type="entry name" value="Nup188_N-subdom_III"/>
</dbReference>
<evidence type="ECO:0000313" key="15">
    <source>
        <dbReference type="Proteomes" id="UP001149165"/>
    </source>
</evidence>
<keyword evidence="6" id="KW-0906">Nuclear pore complex</keyword>
<dbReference type="Pfam" id="PF18378">
    <property type="entry name" value="Nup188_C"/>
    <property type="match status" value="1"/>
</dbReference>
<feature type="coiled-coil region" evidence="10">
    <location>
        <begin position="1742"/>
        <end position="1769"/>
    </location>
</feature>
<evidence type="ECO:0000256" key="3">
    <source>
        <dbReference type="ARBA" id="ARBA00022816"/>
    </source>
</evidence>
<feature type="domain" description="Nuclear pore protein Nup188 C-terminal" evidence="12">
    <location>
        <begin position="1444"/>
        <end position="1811"/>
    </location>
</feature>
<evidence type="ECO:0000259" key="12">
    <source>
        <dbReference type="Pfam" id="PF18378"/>
    </source>
</evidence>
<evidence type="ECO:0000313" key="14">
    <source>
        <dbReference type="EMBL" id="KAJ5097149.1"/>
    </source>
</evidence>
<keyword evidence="7" id="KW-0539">Nucleus</keyword>
<dbReference type="InterPro" id="IPR041634">
    <property type="entry name" value="Nup188_C"/>
</dbReference>
<organism evidence="14 15">
    <name type="scientific">Penicillium angulare</name>
    <dbReference type="NCBI Taxonomy" id="116970"/>
    <lineage>
        <taxon>Eukaryota</taxon>
        <taxon>Fungi</taxon>
        <taxon>Dikarya</taxon>
        <taxon>Ascomycota</taxon>
        <taxon>Pezizomycotina</taxon>
        <taxon>Eurotiomycetes</taxon>
        <taxon>Eurotiomycetidae</taxon>
        <taxon>Eurotiales</taxon>
        <taxon>Aspergillaceae</taxon>
        <taxon>Penicillium</taxon>
    </lineage>
</organism>
<evidence type="ECO:0000256" key="9">
    <source>
        <dbReference type="ARBA" id="ARBA00040174"/>
    </source>
</evidence>
<dbReference type="PANTHER" id="PTHR31431:SF1">
    <property type="entry name" value="NUCLEOPORIN NUP188"/>
    <property type="match status" value="1"/>
</dbReference>
<reference evidence="14" key="1">
    <citation type="submission" date="2022-11" db="EMBL/GenBank/DDBJ databases">
        <authorList>
            <person name="Petersen C."/>
        </authorList>
    </citation>
    <scope>NUCLEOTIDE SEQUENCE</scope>
    <source>
        <strain evidence="14">IBT 30069</strain>
    </source>
</reference>
<evidence type="ECO:0000256" key="5">
    <source>
        <dbReference type="ARBA" id="ARBA00023010"/>
    </source>
</evidence>
<evidence type="ECO:0000259" key="11">
    <source>
        <dbReference type="Pfam" id="PF10487"/>
    </source>
</evidence>
<sequence>MAPIPEAYFPSLDKCFSGDAQLLSWKRAFLYVNDPEGHTGNGDNVEAFLTHPETTQLLSQSLSPFARPSAKSKSEFDSKTAAIHVETNTKTFDLKEIKADAQWLSQKAEIDEITALRITVLEWQNRPAERLTTSFSSEEVTSVQNATGADNHSISVAGPNLANILRQAAENGNSSSFDSESHRRFRIRHIFLSERSHILKTFRKLLVVSLHKASDEASSSTQRTHTKSTLRKLGTSLFEDKSTGTALGTFLEGCISAIRSRLTDLRKDDGWLTSGESSEEIECAWRTTLVDEIIHILQIMFHQLHASAQIPSGDILCTWLDLMSEYQFLKDLQVFCEEPTEVLLALQTFVSLTTIAFLKLPLVFKSIQSQSNPEAFPSGQKPYFLSKDKISQINEIFTNPGVDLDPARPAALSWGLILNCIHQLALDDKHNRDMEQFHNAVDSFQSNNHNSHVSREATLYEELMDCASTPKYSVDQAIAVLTSHEVKRSALEILANVSTMAGPVSAIDDLLTFQNMRLALLDVVRVSALFYDYSTELVASVLAILDGPSNAHLLKSADILGVVDPISVFTEDTLLMENVFRTARSRFPYEALPFLKLCRALISKQCVNDDGLPRLFDELERMETFTQIVPEAFQGYRTIREDENQNFVSLIQSLPMFEVGSRNRLPDVEASNALIIKGSSEVPAGTEGQIISENKPPVIMWHHEYSCLSFLGSWLEEWSETGGYSAGWDIETGTEIISLLAKLVANAQDLRPNESPGTNAKRVLEMTSDGLSRQGDIITVIFDIFERNLQNIGSQSDPAKAMEPIMACVQFVREVLKVLPCRVWPFFGRSSLIGSDGKGGMMTAIISAAEMPSGEYPFLLSCVDLFKAVVEDAGSRAILRRSPGSVAGKSTIATDWSASIPSHIMRAILLNFTRTMVDIFNSNGNWRFNLPGQRFEINARLAATFSQILHYSYGTNDNAKLESKITGVFSSSATYILDMLRPRSVSDLPFNPLLRLIAEGLQTPSTLHLRYLSLVESQVTSTLNLCINLVQASRLAGLTGSLLEEQLFKAAPVLIKLYASSDAYRLSAVSLLEILISSAASSSKDEPPSLVGHLGAEAACLFLDVLSQLDKPSGGKSLLLAVWRLLSTFVSRRQQWLAVFILTGSSPRQTLKKTGKSGDPSMRGVPFLQMALDKLAHIDEEEPEVALEMLEFVSRAQENWPWATPQLKNHPQFLTSIVNHVSKLKILSLPVKDQIFVTRVAAVVADICAVYLHAAKESNDRSFVKTLIPLVQWYAKDAVNVSAYNSSLHSNLKKNFEARYSGCKLIDFKRTPLATRAMGRDYYYDIEMGQELLSYDFAWAGTRGQGFSEEFERANINLSLVEAQVSLLNSWKFFAIEHCADFMPDREIQRSMAVVARHCLEANSRGVPPEAIFERIQQTRVDFAQALLQRLVQVESRGSEVFAMLEVTWKAILSRHSTYEDALISDDTEYYRSLLNVLFLALQFHLETSRAPPTAQNKVVVSSDLTVVVEIVQTIVAQGFKSLTTYLHEQPEKCTPKDFGVIIAILQSALHVKDADRLYEHITYHIEDSDTARHATTLFSWADQLLLEGDPVYGDLSMSILVKMSNVPMLSEHIAVEGVLMKLSTCRLTNLLRQPKGFGPFDPVPRLYSIWTAGFLPLCLNLLYHVVRTAPEVVAFLNQFEGQLNRATEVFASPHAGTSVSAASQYISLTMASEAYSLALISFILDGFRQAGPSAGLDPQSIQELKWDKTQVKDDIEALLSRREILRARIVPTTDKETEWSRQKPVVANSKATTRLEEKVVAELTTALACLSGDEDS</sequence>
<evidence type="ECO:0000256" key="1">
    <source>
        <dbReference type="ARBA" id="ARBA00004567"/>
    </source>
</evidence>
<proteinExistence type="inferred from homology"/>
<evidence type="ECO:0000259" key="13">
    <source>
        <dbReference type="Pfam" id="PF21093"/>
    </source>
</evidence>
<dbReference type="Pfam" id="PF21094">
    <property type="entry name" value="Nup188_SH3-like"/>
    <property type="match status" value="1"/>
</dbReference>
<dbReference type="GO" id="GO:0044611">
    <property type="term" value="C:nuclear pore inner ring"/>
    <property type="evidence" value="ECO:0007669"/>
    <property type="project" value="TreeGrafter"/>
</dbReference>
<dbReference type="GO" id="GO:0017056">
    <property type="term" value="F:structural constituent of nuclear pore"/>
    <property type="evidence" value="ECO:0007669"/>
    <property type="project" value="InterPro"/>
</dbReference>
<evidence type="ECO:0000256" key="7">
    <source>
        <dbReference type="ARBA" id="ARBA00023242"/>
    </source>
</evidence>
<feature type="domain" description="Nucleoporin Nup188 N-terminal subdomain III" evidence="13">
    <location>
        <begin position="698"/>
        <end position="1144"/>
    </location>
</feature>
<keyword evidence="15" id="KW-1185">Reference proteome</keyword>
<evidence type="ECO:0000256" key="4">
    <source>
        <dbReference type="ARBA" id="ARBA00022927"/>
    </source>
</evidence>
<feature type="domain" description="Nucleoporin Nup188 N-terminal" evidence="11">
    <location>
        <begin position="55"/>
        <end position="464"/>
    </location>
</feature>
<keyword evidence="3" id="KW-0509">mRNA transport</keyword>
<dbReference type="InterPro" id="IPR044840">
    <property type="entry name" value="Nup188"/>
</dbReference>
<gene>
    <name evidence="14" type="ORF">N7456_007870</name>
</gene>